<name>A0A9P5XVS3_9AGAR</name>
<feature type="compositionally biased region" description="Basic and acidic residues" evidence="7">
    <location>
        <begin position="21"/>
        <end position="38"/>
    </location>
</feature>
<organism evidence="8 9">
    <name type="scientific">Collybia nuda</name>
    <dbReference type="NCBI Taxonomy" id="64659"/>
    <lineage>
        <taxon>Eukaryota</taxon>
        <taxon>Fungi</taxon>
        <taxon>Dikarya</taxon>
        <taxon>Basidiomycota</taxon>
        <taxon>Agaricomycotina</taxon>
        <taxon>Agaricomycetes</taxon>
        <taxon>Agaricomycetidae</taxon>
        <taxon>Agaricales</taxon>
        <taxon>Tricholomatineae</taxon>
        <taxon>Clitocybaceae</taxon>
        <taxon>Collybia</taxon>
    </lineage>
</organism>
<evidence type="ECO:0000256" key="2">
    <source>
        <dbReference type="ARBA" id="ARBA00022741"/>
    </source>
</evidence>
<dbReference type="AlphaFoldDB" id="A0A9P5XVS3"/>
<proteinExistence type="predicted"/>
<reference evidence="8" key="1">
    <citation type="submission" date="2020-11" db="EMBL/GenBank/DDBJ databases">
        <authorList>
            <consortium name="DOE Joint Genome Institute"/>
            <person name="Ahrendt S."/>
            <person name="Riley R."/>
            <person name="Andreopoulos W."/>
            <person name="Labutti K."/>
            <person name="Pangilinan J."/>
            <person name="Ruiz-Duenas F.J."/>
            <person name="Barrasa J.M."/>
            <person name="Sanchez-Garcia M."/>
            <person name="Camarero S."/>
            <person name="Miyauchi S."/>
            <person name="Serrano A."/>
            <person name="Linde D."/>
            <person name="Babiker R."/>
            <person name="Drula E."/>
            <person name="Ayuso-Fernandez I."/>
            <person name="Pacheco R."/>
            <person name="Padilla G."/>
            <person name="Ferreira P."/>
            <person name="Barriuso J."/>
            <person name="Kellner H."/>
            <person name="Castanera R."/>
            <person name="Alfaro M."/>
            <person name="Ramirez L."/>
            <person name="Pisabarro A.G."/>
            <person name="Kuo A."/>
            <person name="Tritt A."/>
            <person name="Lipzen A."/>
            <person name="He G."/>
            <person name="Yan M."/>
            <person name="Ng V."/>
            <person name="Cullen D."/>
            <person name="Martin F."/>
            <person name="Rosso M.-N."/>
            <person name="Henrissat B."/>
            <person name="Hibbett D."/>
            <person name="Martinez A.T."/>
            <person name="Grigoriev I.V."/>
        </authorList>
    </citation>
    <scope>NUCLEOTIDE SEQUENCE</scope>
    <source>
        <strain evidence="8">CBS 247.69</strain>
    </source>
</reference>
<evidence type="ECO:0000256" key="4">
    <source>
        <dbReference type="ARBA" id="ARBA00023224"/>
    </source>
</evidence>
<feature type="binding site" evidence="5">
    <location>
        <begin position="270"/>
        <end position="271"/>
    </location>
    <ligand>
        <name>GTP</name>
        <dbReference type="ChEBI" id="CHEBI:37565"/>
    </ligand>
</feature>
<dbReference type="Gene3D" id="3.40.50.300">
    <property type="entry name" value="P-loop containing nucleotide triphosphate hydrolases"/>
    <property type="match status" value="2"/>
</dbReference>
<dbReference type="EMBL" id="MU150361">
    <property type="protein sequence ID" value="KAF9457710.1"/>
    <property type="molecule type" value="Genomic_DNA"/>
</dbReference>
<dbReference type="SUPFAM" id="SSF52540">
    <property type="entry name" value="P-loop containing nucleoside triphosphate hydrolases"/>
    <property type="match status" value="1"/>
</dbReference>
<dbReference type="PRINTS" id="PR00318">
    <property type="entry name" value="GPROTEINA"/>
</dbReference>
<dbReference type="PANTHER" id="PTHR10218:SF360">
    <property type="entry name" value="GUANINE NUCLEOTIDE-BINDING PROTEIN SUBUNIT ALPHA HOMOLOG"/>
    <property type="match status" value="1"/>
</dbReference>
<evidence type="ECO:0000313" key="8">
    <source>
        <dbReference type="EMBL" id="KAF9457710.1"/>
    </source>
</evidence>
<evidence type="ECO:0000313" key="9">
    <source>
        <dbReference type="Proteomes" id="UP000807353"/>
    </source>
</evidence>
<dbReference type="GO" id="GO:0005737">
    <property type="term" value="C:cytoplasm"/>
    <property type="evidence" value="ECO:0007669"/>
    <property type="project" value="TreeGrafter"/>
</dbReference>
<dbReference type="Pfam" id="PF00503">
    <property type="entry name" value="G-alpha"/>
    <property type="match status" value="1"/>
</dbReference>
<dbReference type="PROSITE" id="PS51882">
    <property type="entry name" value="G_ALPHA"/>
    <property type="match status" value="1"/>
</dbReference>
<dbReference type="GO" id="GO:0031683">
    <property type="term" value="F:G-protein beta/gamma-subunit complex binding"/>
    <property type="evidence" value="ECO:0007669"/>
    <property type="project" value="InterPro"/>
</dbReference>
<evidence type="ECO:0000256" key="1">
    <source>
        <dbReference type="ARBA" id="ARBA00022723"/>
    </source>
</evidence>
<keyword evidence="2 5" id="KW-0547">Nucleotide-binding</keyword>
<keyword evidence="3 5" id="KW-0342">GTP-binding</keyword>
<feature type="region of interest" description="Disordered" evidence="7">
    <location>
        <begin position="1"/>
        <end position="38"/>
    </location>
</feature>
<dbReference type="Proteomes" id="UP000807353">
    <property type="component" value="Unassembled WGS sequence"/>
</dbReference>
<keyword evidence="6" id="KW-0460">Magnesium</keyword>
<dbReference type="GO" id="GO:0005525">
    <property type="term" value="F:GTP binding"/>
    <property type="evidence" value="ECO:0007669"/>
    <property type="project" value="UniProtKB-KW"/>
</dbReference>
<dbReference type="InterPro" id="IPR011025">
    <property type="entry name" value="GproteinA_insert"/>
</dbReference>
<feature type="binding site" evidence="5">
    <location>
        <begin position="403"/>
        <end position="406"/>
    </location>
    <ligand>
        <name>GTP</name>
        <dbReference type="ChEBI" id="CHEBI:37565"/>
    </ligand>
</feature>
<comment type="caution">
    <text evidence="8">The sequence shown here is derived from an EMBL/GenBank/DDBJ whole genome shotgun (WGS) entry which is preliminary data.</text>
</comment>
<accession>A0A9P5XVS3</accession>
<feature type="binding site" evidence="6">
    <location>
        <position position="301"/>
    </location>
    <ligand>
        <name>Mg(2+)</name>
        <dbReference type="ChEBI" id="CHEBI:18420"/>
    </ligand>
</feature>
<keyword evidence="9" id="KW-1185">Reference proteome</keyword>
<dbReference type="SUPFAM" id="SSF47895">
    <property type="entry name" value="Transducin (alpha subunit), insertion domain"/>
    <property type="match status" value="1"/>
</dbReference>
<dbReference type="SMART" id="SM00275">
    <property type="entry name" value="G_alpha"/>
    <property type="match status" value="1"/>
</dbReference>
<dbReference type="InterPro" id="IPR001019">
    <property type="entry name" value="Gprotein_alpha_su"/>
</dbReference>
<protein>
    <submittedName>
        <fullName evidence="8">G-protein alpha subunit</fullName>
    </submittedName>
</protein>
<dbReference type="FunFam" id="3.40.50.300:FF:000692">
    <property type="entry name" value="Guanine nucleotide-binding protein subunit alpha"/>
    <property type="match status" value="1"/>
</dbReference>
<keyword evidence="1 6" id="KW-0479">Metal-binding</keyword>
<evidence type="ECO:0000256" key="6">
    <source>
        <dbReference type="PIRSR" id="PIRSR601019-2"/>
    </source>
</evidence>
<dbReference type="InterPro" id="IPR027417">
    <property type="entry name" value="P-loop_NTPase"/>
</dbReference>
<dbReference type="OrthoDB" id="5817230at2759"/>
<sequence>MGGIEQDPFAIFTAPPPGETPEEKAARERREAEAQRVSDRIDEELKAEKALMKRHRGTVKVLLLGQSESGKSTTLKNFRLKYARAAWKQERASWRLVIQLNLIRSINIIVEILQAEIEGTAVEYDPIRDSTDSVVLHPRSSFALTEKHQLLRLRLGPLRRVEADLKRRLGAGSDEVMDENAGVLDTRETPGGRPKEFCVRGWKNALENPGAMMKAMKSGAPRPTQDGEEKELVVDEATEVISSCKDDIKMLWSDEVVQTVLAHKRVRLEDSAGFFLHDLDRIATRNYEPSDDDVVRARLRTLGVQEYRIQFDNNHNAGNSFLVGGVDFGNEWLLYDVGGARTLRHAWLPFFDTVNAIIFPISCFDERLLEDPTVNRLEDSFLLWRAICSSKLLRKTTMILFLNKCDILKRKLRSGVMVRDFLPSYGDRLNDAPTVLKYLKEKFKDILKNCSPEPRVSYFYGTSVTDTKATATTLKTVRDSILREHLKNADFV</sequence>
<dbReference type="GO" id="GO:0046872">
    <property type="term" value="F:metal ion binding"/>
    <property type="evidence" value="ECO:0007669"/>
    <property type="project" value="UniProtKB-KW"/>
</dbReference>
<dbReference type="PANTHER" id="PTHR10218">
    <property type="entry name" value="GTP-BINDING PROTEIN ALPHA SUBUNIT"/>
    <property type="match status" value="1"/>
</dbReference>
<dbReference type="GO" id="GO:0007188">
    <property type="term" value="P:adenylate cyclase-modulating G protein-coupled receptor signaling pathway"/>
    <property type="evidence" value="ECO:0007669"/>
    <property type="project" value="TreeGrafter"/>
</dbReference>
<dbReference type="GO" id="GO:0003924">
    <property type="term" value="F:GTPase activity"/>
    <property type="evidence" value="ECO:0007669"/>
    <property type="project" value="InterPro"/>
</dbReference>
<evidence type="ECO:0000256" key="5">
    <source>
        <dbReference type="PIRSR" id="PIRSR601019-1"/>
    </source>
</evidence>
<dbReference type="Gene3D" id="1.10.400.10">
    <property type="entry name" value="GI Alpha 1, domain 2-like"/>
    <property type="match status" value="1"/>
</dbReference>
<dbReference type="GO" id="GO:0005834">
    <property type="term" value="C:heterotrimeric G-protein complex"/>
    <property type="evidence" value="ECO:0007669"/>
    <property type="project" value="TreeGrafter"/>
</dbReference>
<evidence type="ECO:0000256" key="7">
    <source>
        <dbReference type="SAM" id="MobiDB-lite"/>
    </source>
</evidence>
<keyword evidence="4" id="KW-0807">Transducer</keyword>
<gene>
    <name evidence="8" type="ORF">BDZ94DRAFT_1175019</name>
</gene>
<dbReference type="GO" id="GO:0001664">
    <property type="term" value="F:G protein-coupled receptor binding"/>
    <property type="evidence" value="ECO:0007669"/>
    <property type="project" value="TreeGrafter"/>
</dbReference>
<evidence type="ECO:0000256" key="3">
    <source>
        <dbReference type="ARBA" id="ARBA00023134"/>
    </source>
</evidence>